<feature type="region of interest" description="Disordered" evidence="4">
    <location>
        <begin position="471"/>
        <end position="512"/>
    </location>
</feature>
<dbReference type="InterPro" id="IPR014790">
    <property type="entry name" value="MutL_C"/>
</dbReference>
<dbReference type="GeneID" id="54486387"/>
<evidence type="ECO:0000256" key="4">
    <source>
        <dbReference type="SAM" id="MobiDB-lite"/>
    </source>
</evidence>
<dbReference type="PANTHER" id="PTHR10073">
    <property type="entry name" value="DNA MISMATCH REPAIR PROTEIN MLH, PMS, MUTL"/>
    <property type="match status" value="1"/>
</dbReference>
<protein>
    <recommendedName>
        <fullName evidence="3">DNA mismatch repair protein PMS1</fullName>
    </recommendedName>
</protein>
<dbReference type="GO" id="GO:0000710">
    <property type="term" value="P:meiotic mismatch repair"/>
    <property type="evidence" value="ECO:0007669"/>
    <property type="project" value="UniProtKB-ARBA"/>
</dbReference>
<dbReference type="NCBIfam" id="TIGR00585">
    <property type="entry name" value="mutl"/>
    <property type="match status" value="1"/>
</dbReference>
<dbReference type="SUPFAM" id="SSF55874">
    <property type="entry name" value="ATPase domain of HSP90 chaperone/DNA topoisomerase II/histidine kinase"/>
    <property type="match status" value="1"/>
</dbReference>
<dbReference type="EMBL" id="ML996568">
    <property type="protein sequence ID" value="KAF2760649.1"/>
    <property type="molecule type" value="Genomic_DNA"/>
</dbReference>
<dbReference type="SMART" id="SM01340">
    <property type="entry name" value="DNA_mis_repair"/>
    <property type="match status" value="1"/>
</dbReference>
<dbReference type="CDD" id="cd16926">
    <property type="entry name" value="HATPase_MutL-MLH-PMS-like"/>
    <property type="match status" value="1"/>
</dbReference>
<dbReference type="GO" id="GO:0005524">
    <property type="term" value="F:ATP binding"/>
    <property type="evidence" value="ECO:0007669"/>
    <property type="project" value="InterPro"/>
</dbReference>
<dbReference type="InterPro" id="IPR013507">
    <property type="entry name" value="DNA_mismatch_S5_2-like"/>
</dbReference>
<feature type="compositionally biased region" description="Polar residues" evidence="4">
    <location>
        <begin position="487"/>
        <end position="504"/>
    </location>
</feature>
<dbReference type="FunFam" id="3.30.230.10:FF:000120">
    <property type="entry name" value="Mismatch repair endonuclease PMS2"/>
    <property type="match status" value="1"/>
</dbReference>
<feature type="region of interest" description="Disordered" evidence="4">
    <location>
        <begin position="590"/>
        <end position="615"/>
    </location>
</feature>
<dbReference type="GO" id="GO:0016887">
    <property type="term" value="F:ATP hydrolysis activity"/>
    <property type="evidence" value="ECO:0007669"/>
    <property type="project" value="InterPro"/>
</dbReference>
<name>A0A6A6WER6_9PEZI</name>
<dbReference type="GO" id="GO:0140664">
    <property type="term" value="F:ATP-dependent DNA damage sensor activity"/>
    <property type="evidence" value="ECO:0007669"/>
    <property type="project" value="InterPro"/>
</dbReference>
<keyword evidence="8" id="KW-1185">Reference proteome</keyword>
<evidence type="ECO:0000313" key="7">
    <source>
        <dbReference type="EMBL" id="KAF2760649.1"/>
    </source>
</evidence>
<dbReference type="CDD" id="cd03484">
    <property type="entry name" value="MutL_Trans_hPMS_2_like"/>
    <property type="match status" value="1"/>
</dbReference>
<dbReference type="FunFam" id="3.30.565.10:FF:000014">
    <property type="entry name" value="Mismatch repair endonuclease pms1, putative"/>
    <property type="match status" value="1"/>
</dbReference>
<dbReference type="InterPro" id="IPR036890">
    <property type="entry name" value="HATPase_C_sf"/>
</dbReference>
<dbReference type="Gene3D" id="3.30.230.10">
    <property type="match status" value="1"/>
</dbReference>
<accession>A0A6A6WER6</accession>
<feature type="domain" description="MutL C-terminal dimerisation" evidence="5">
    <location>
        <begin position="825"/>
        <end position="978"/>
    </location>
</feature>
<dbReference type="InterPro" id="IPR037198">
    <property type="entry name" value="MutL_C_sf"/>
</dbReference>
<dbReference type="InterPro" id="IPR020568">
    <property type="entry name" value="Ribosomal_Su5_D2-typ_SF"/>
</dbReference>
<feature type="region of interest" description="Disordered" evidence="4">
    <location>
        <begin position="675"/>
        <end position="721"/>
    </location>
</feature>
<feature type="domain" description="DNA mismatch repair protein S5" evidence="6">
    <location>
        <begin position="217"/>
        <end position="359"/>
    </location>
</feature>
<evidence type="ECO:0000256" key="3">
    <source>
        <dbReference type="ARBA" id="ARBA00070941"/>
    </source>
</evidence>
<dbReference type="Gene3D" id="3.30.1540.20">
    <property type="entry name" value="MutL, C-terminal domain, dimerisation subdomain"/>
    <property type="match status" value="1"/>
</dbReference>
<dbReference type="InterPro" id="IPR042120">
    <property type="entry name" value="MutL_C_dimsub"/>
</dbReference>
<dbReference type="SMART" id="SM00853">
    <property type="entry name" value="MutL_C"/>
    <property type="match status" value="1"/>
</dbReference>
<comment type="similarity">
    <text evidence="1">Belongs to the DNA mismatch repair MutL/HexB family.</text>
</comment>
<feature type="region of interest" description="Disordered" evidence="4">
    <location>
        <begin position="628"/>
        <end position="657"/>
    </location>
</feature>
<dbReference type="Gene3D" id="3.30.1370.100">
    <property type="entry name" value="MutL, C-terminal domain, regulatory subdomain"/>
    <property type="match status" value="1"/>
</dbReference>
<dbReference type="GO" id="GO:0032389">
    <property type="term" value="C:MutLalpha complex"/>
    <property type="evidence" value="ECO:0007669"/>
    <property type="project" value="TreeGrafter"/>
</dbReference>
<dbReference type="GO" id="GO:0030983">
    <property type="term" value="F:mismatched DNA binding"/>
    <property type="evidence" value="ECO:0007669"/>
    <property type="project" value="InterPro"/>
</dbReference>
<dbReference type="InterPro" id="IPR042121">
    <property type="entry name" value="MutL_C_regsub"/>
</dbReference>
<dbReference type="Proteomes" id="UP000799437">
    <property type="component" value="Unassembled WGS sequence"/>
</dbReference>
<dbReference type="RefSeq" id="XP_033603100.1">
    <property type="nucleotide sequence ID" value="XM_033745333.1"/>
</dbReference>
<dbReference type="FunFam" id="3.30.1370.100:FF:000001">
    <property type="entry name" value="Mismatch repair endonuclease pms1, putative"/>
    <property type="match status" value="1"/>
</dbReference>
<dbReference type="Pfam" id="PF08676">
    <property type="entry name" value="MutL_C"/>
    <property type="match status" value="1"/>
</dbReference>
<dbReference type="InterPro" id="IPR014721">
    <property type="entry name" value="Ribsml_uS5_D2-typ_fold_subgr"/>
</dbReference>
<dbReference type="Gene3D" id="3.30.565.10">
    <property type="entry name" value="Histidine kinase-like ATPase, C-terminal domain"/>
    <property type="match status" value="1"/>
</dbReference>
<dbReference type="InterPro" id="IPR002099">
    <property type="entry name" value="MutL/Mlh/PMS"/>
</dbReference>
<evidence type="ECO:0000259" key="5">
    <source>
        <dbReference type="SMART" id="SM00853"/>
    </source>
</evidence>
<dbReference type="InterPro" id="IPR038973">
    <property type="entry name" value="MutL/Mlh/Pms-like"/>
</dbReference>
<sequence length="1042" mass="115215">MATIKPIEGRSVHQIQSGQVIVDLCSVVKELIENSLDAGATSIDIRFKNQGLDAIEVQDNGGGIAPEDFESVALKHHTSKLNSYDDLSGLTTFGFRGEALSSLCALAEFHVVTARASDGPKGTRLDFEVSGKLKNTSIVASTKGTIVSVANIFYNLPVRKRELEKHIKREYGKVLGVLHAYACISTGVKFSVSNQMPKGKKTTVFSTKANPTSKENIANVYGAKTLLALIPLDLKLEMQPGQGPTQSARNWGTQVDDPSRRVQVVGHISRPVVGEGRQTPDRQMFFVNSRPCGLPQVTKAANEVYKSYNVTQSPFIFANFIMDTNAYDVNVSPDKRTIMLHDQTLLLESLKASLVELFESHDQSVPQSQLLSARKLPPFRPLSVIPRDSTENYDIDSPVENIRDGLERADRDVSGTTKEILQENSSPGIEQPINAASLIHKFVGRNSETRNKIGNPIPEQNTILSETERLTKSWSAGRSHEVGRPQQPLSSSDNLPSTNDNDATPESAPRRVLDFNARIASQHAKQMMELPKSPSSPPSSDEEDIPAIKQRPTLSTPGPVQSAFDRMRPKRTPMETATITIGGETIETTVGSAPYKRRRIHTPKGQPGSRDTRSPLLFKSLREFAAPGARFPNSQDYDDEEVHNVASDTEDDTDLDHSRLTVASKDSLLASTARLHEDTQVSDDEVDPQPGSESEVNEAPNPNNDSDDEYIDESEKKAREEARVASLIAKAEQAMAKPTQDNLKRATKVLKGPTKKFSTLGLVQTIPIDFSNLQHVLLQIETTQQDLMKQALTREPSGEGLFVDSDAEEKLSLTVSKSDFHRMRILGQFNLGFILAMRPGGNTLADELFIIDQHASDEKYNFERLQQATILTPQRLVHPHPLCLTAIEEEIIDNNTQALVANGFQISIDTSGTLPVGRRCSLLTLPTSREVTFTPADLEELLVLLSERVGNEIPRPAKVRRLLAMRACRSSVMVGKTMTPSQMERIVRHMGELEKPWNCPHGRPTMRHLYGMARWEAWKEGDGLVGLGKERMETNWKAFMEG</sequence>
<evidence type="ECO:0000259" key="6">
    <source>
        <dbReference type="SMART" id="SM01340"/>
    </source>
</evidence>
<evidence type="ECO:0000256" key="1">
    <source>
        <dbReference type="ARBA" id="ARBA00006082"/>
    </source>
</evidence>
<gene>
    <name evidence="7" type="ORF">EJ05DRAFT_484354</name>
</gene>
<dbReference type="InterPro" id="IPR014762">
    <property type="entry name" value="DNA_mismatch_repair_CS"/>
</dbReference>
<feature type="region of interest" description="Disordered" evidence="4">
    <location>
        <begin position="526"/>
        <end position="571"/>
    </location>
</feature>
<dbReference type="AlphaFoldDB" id="A0A6A6WER6"/>
<dbReference type="Pfam" id="PF13589">
    <property type="entry name" value="HATPase_c_3"/>
    <property type="match status" value="1"/>
</dbReference>
<dbReference type="Pfam" id="PF01119">
    <property type="entry name" value="DNA_mis_repair"/>
    <property type="match status" value="1"/>
</dbReference>
<dbReference type="OrthoDB" id="10263226at2759"/>
<organism evidence="7 8">
    <name type="scientific">Pseudovirgaria hyperparasitica</name>
    <dbReference type="NCBI Taxonomy" id="470096"/>
    <lineage>
        <taxon>Eukaryota</taxon>
        <taxon>Fungi</taxon>
        <taxon>Dikarya</taxon>
        <taxon>Ascomycota</taxon>
        <taxon>Pezizomycotina</taxon>
        <taxon>Dothideomycetes</taxon>
        <taxon>Dothideomycetes incertae sedis</taxon>
        <taxon>Acrospermales</taxon>
        <taxon>Acrospermaceae</taxon>
        <taxon>Pseudovirgaria</taxon>
    </lineage>
</organism>
<evidence type="ECO:0000256" key="2">
    <source>
        <dbReference type="ARBA" id="ARBA00022763"/>
    </source>
</evidence>
<proteinExistence type="inferred from homology"/>
<dbReference type="PANTHER" id="PTHR10073:SF52">
    <property type="entry name" value="MISMATCH REPAIR ENDONUCLEASE PMS2"/>
    <property type="match status" value="1"/>
</dbReference>
<dbReference type="SUPFAM" id="SSF54211">
    <property type="entry name" value="Ribosomal protein S5 domain 2-like"/>
    <property type="match status" value="1"/>
</dbReference>
<dbReference type="PROSITE" id="PS00058">
    <property type="entry name" value="DNA_MISMATCH_REPAIR_1"/>
    <property type="match status" value="1"/>
</dbReference>
<reference evidence="7" key="1">
    <citation type="journal article" date="2020" name="Stud. Mycol.">
        <title>101 Dothideomycetes genomes: a test case for predicting lifestyles and emergence of pathogens.</title>
        <authorList>
            <person name="Haridas S."/>
            <person name="Albert R."/>
            <person name="Binder M."/>
            <person name="Bloem J."/>
            <person name="Labutti K."/>
            <person name="Salamov A."/>
            <person name="Andreopoulos B."/>
            <person name="Baker S."/>
            <person name="Barry K."/>
            <person name="Bills G."/>
            <person name="Bluhm B."/>
            <person name="Cannon C."/>
            <person name="Castanera R."/>
            <person name="Culley D."/>
            <person name="Daum C."/>
            <person name="Ezra D."/>
            <person name="Gonzalez J."/>
            <person name="Henrissat B."/>
            <person name="Kuo A."/>
            <person name="Liang C."/>
            <person name="Lipzen A."/>
            <person name="Lutzoni F."/>
            <person name="Magnuson J."/>
            <person name="Mondo S."/>
            <person name="Nolan M."/>
            <person name="Ohm R."/>
            <person name="Pangilinan J."/>
            <person name="Park H.-J."/>
            <person name="Ramirez L."/>
            <person name="Alfaro M."/>
            <person name="Sun H."/>
            <person name="Tritt A."/>
            <person name="Yoshinaga Y."/>
            <person name="Zwiers L.-H."/>
            <person name="Turgeon B."/>
            <person name="Goodwin S."/>
            <person name="Spatafora J."/>
            <person name="Crous P."/>
            <person name="Grigoriev I."/>
        </authorList>
    </citation>
    <scope>NUCLEOTIDE SEQUENCE</scope>
    <source>
        <strain evidence="7">CBS 121739</strain>
    </source>
</reference>
<dbReference type="SUPFAM" id="SSF118116">
    <property type="entry name" value="DNA mismatch repair protein MutL"/>
    <property type="match status" value="1"/>
</dbReference>
<evidence type="ECO:0000313" key="8">
    <source>
        <dbReference type="Proteomes" id="UP000799437"/>
    </source>
</evidence>
<keyword evidence="2" id="KW-0227">DNA damage</keyword>